<dbReference type="Gene3D" id="1.10.10.10">
    <property type="entry name" value="Winged helix-like DNA-binding domain superfamily/Winged helix DNA-binding domain"/>
    <property type="match status" value="1"/>
</dbReference>
<keyword evidence="2" id="KW-0805">Transcription regulation</keyword>
<evidence type="ECO:0000313" key="7">
    <source>
        <dbReference type="Proteomes" id="UP001325479"/>
    </source>
</evidence>
<evidence type="ECO:0000256" key="4">
    <source>
        <dbReference type="ARBA" id="ARBA00023163"/>
    </source>
</evidence>
<evidence type="ECO:0000256" key="1">
    <source>
        <dbReference type="ARBA" id="ARBA00009437"/>
    </source>
</evidence>
<name>A0ABZ0WPJ1_9BURK</name>
<dbReference type="Gene3D" id="3.40.190.290">
    <property type="match status" value="1"/>
</dbReference>
<sequence length="341" mass="37722">MPAWKTSGWCHRDGEILASPGRYNRAQKHNIAVLGARMDSVEADQTEAFLAVLETGSFSAAGRRLGRDGSVVSRRVAALETRLGIRLLERSTRRVAATEAGSRFRDRIREAMEMVRLAENEARSMSSSPEGLLRLSLPVAFGRLWIAPRLPEFLARYPGIRIEADYSDRYVDLIAEGFDVGIRIGDMKDSRLVGRRLAMTRRLLCAAPSYLSASSPLRDADDLARHECVSFTKLATHPIWHLQRGGKTRAIRVSGRLAMDDAQAVVQAALGGVGVIMAADWLVGHELAERRLVPVLTDWEVRGEAGVNVVRASVKHEPAKTRAVVEWLVQIFSKPPWIGRG</sequence>
<dbReference type="PANTHER" id="PTHR30537">
    <property type="entry name" value="HTH-TYPE TRANSCRIPTIONAL REGULATOR"/>
    <property type="match status" value="1"/>
</dbReference>
<evidence type="ECO:0000259" key="5">
    <source>
        <dbReference type="PROSITE" id="PS50931"/>
    </source>
</evidence>
<accession>A0ABZ0WPJ1</accession>
<proteinExistence type="inferred from homology"/>
<reference evidence="6 7" key="1">
    <citation type="submission" date="2023-12" db="EMBL/GenBank/DDBJ databases">
        <title>Genome sequencing and assembly of bacterial species from a model synthetic community.</title>
        <authorList>
            <person name="Hogle S.L."/>
        </authorList>
    </citation>
    <scope>NUCLEOTIDE SEQUENCE [LARGE SCALE GENOMIC DNA]</scope>
    <source>
        <strain evidence="6 7">HAMBI 2494</strain>
    </source>
</reference>
<dbReference type="Pfam" id="PF00126">
    <property type="entry name" value="HTH_1"/>
    <property type="match status" value="1"/>
</dbReference>
<dbReference type="PANTHER" id="PTHR30537:SF5">
    <property type="entry name" value="HTH-TYPE TRANSCRIPTIONAL ACTIVATOR TTDR-RELATED"/>
    <property type="match status" value="1"/>
</dbReference>
<keyword evidence="4" id="KW-0804">Transcription</keyword>
<dbReference type="InterPro" id="IPR036390">
    <property type="entry name" value="WH_DNA-bd_sf"/>
</dbReference>
<dbReference type="InterPro" id="IPR000847">
    <property type="entry name" value="LysR_HTH_N"/>
</dbReference>
<dbReference type="EMBL" id="CP139965">
    <property type="protein sequence ID" value="WQD79203.1"/>
    <property type="molecule type" value="Genomic_DNA"/>
</dbReference>
<feature type="domain" description="HTH lysR-type" evidence="5">
    <location>
        <begin position="47"/>
        <end position="98"/>
    </location>
</feature>
<dbReference type="InterPro" id="IPR036388">
    <property type="entry name" value="WH-like_DNA-bd_sf"/>
</dbReference>
<comment type="similarity">
    <text evidence="1">Belongs to the LysR transcriptional regulatory family.</text>
</comment>
<keyword evidence="3" id="KW-0238">DNA-binding</keyword>
<evidence type="ECO:0000313" key="6">
    <source>
        <dbReference type="EMBL" id="WQD79203.1"/>
    </source>
</evidence>
<dbReference type="CDD" id="cd08422">
    <property type="entry name" value="PBP2_CrgA_like"/>
    <property type="match status" value="1"/>
</dbReference>
<dbReference type="SUPFAM" id="SSF46785">
    <property type="entry name" value="Winged helix' DNA-binding domain"/>
    <property type="match status" value="1"/>
</dbReference>
<dbReference type="InterPro" id="IPR058163">
    <property type="entry name" value="LysR-type_TF_proteobact-type"/>
</dbReference>
<dbReference type="SUPFAM" id="SSF53850">
    <property type="entry name" value="Periplasmic binding protein-like II"/>
    <property type="match status" value="1"/>
</dbReference>
<evidence type="ECO:0000256" key="2">
    <source>
        <dbReference type="ARBA" id="ARBA00023015"/>
    </source>
</evidence>
<dbReference type="PROSITE" id="PS50931">
    <property type="entry name" value="HTH_LYSR"/>
    <property type="match status" value="1"/>
</dbReference>
<evidence type="ECO:0000256" key="3">
    <source>
        <dbReference type="ARBA" id="ARBA00023125"/>
    </source>
</evidence>
<dbReference type="InterPro" id="IPR005119">
    <property type="entry name" value="LysR_subst-bd"/>
</dbReference>
<dbReference type="Proteomes" id="UP001325479">
    <property type="component" value="Chromosome"/>
</dbReference>
<organism evidence="6 7">
    <name type="scientific">Paraburkholderia kururiensis</name>
    <dbReference type="NCBI Taxonomy" id="984307"/>
    <lineage>
        <taxon>Bacteria</taxon>
        <taxon>Pseudomonadati</taxon>
        <taxon>Pseudomonadota</taxon>
        <taxon>Betaproteobacteria</taxon>
        <taxon>Burkholderiales</taxon>
        <taxon>Burkholderiaceae</taxon>
        <taxon>Paraburkholderia</taxon>
    </lineage>
</organism>
<gene>
    <name evidence="6" type="ORF">U0042_05725</name>
</gene>
<dbReference type="Pfam" id="PF03466">
    <property type="entry name" value="LysR_substrate"/>
    <property type="match status" value="1"/>
</dbReference>
<dbReference type="RefSeq" id="WP_198665404.1">
    <property type="nucleotide sequence ID" value="NZ_CP139965.1"/>
</dbReference>
<protein>
    <submittedName>
        <fullName evidence="6">LysR substrate-binding domain-containing protein</fullName>
    </submittedName>
</protein>
<keyword evidence="7" id="KW-1185">Reference proteome</keyword>